<evidence type="ECO:0000313" key="4">
    <source>
        <dbReference type="EMBL" id="MBR0673889.1"/>
    </source>
</evidence>
<gene>
    <name evidence="2 4" type="primary">apaG</name>
    <name evidence="4" type="ORF">GXW76_22150</name>
</gene>
<dbReference type="NCBIfam" id="NF003967">
    <property type="entry name" value="PRK05461.1"/>
    <property type="match status" value="1"/>
</dbReference>
<evidence type="ECO:0000313" key="5">
    <source>
        <dbReference type="Proteomes" id="UP001138751"/>
    </source>
</evidence>
<dbReference type="PANTHER" id="PTHR47191:SF2">
    <property type="entry name" value="OS05G0170800 PROTEIN"/>
    <property type="match status" value="1"/>
</dbReference>
<evidence type="ECO:0000256" key="1">
    <source>
        <dbReference type="ARBA" id="ARBA00017693"/>
    </source>
</evidence>
<name>A0A9X9X3B0_9PROT</name>
<reference evidence="4" key="2">
    <citation type="journal article" date="2021" name="Syst. Appl. Microbiol.">
        <title>Roseomonas hellenica sp. nov., isolated from roots of wild-growing Alkanna tinctoria.</title>
        <authorList>
            <person name="Rat A."/>
            <person name="Naranjo H.D."/>
            <person name="Lebbe L."/>
            <person name="Cnockaert M."/>
            <person name="Krigas N."/>
            <person name="Grigoriadou K."/>
            <person name="Maloupa E."/>
            <person name="Willems A."/>
        </authorList>
    </citation>
    <scope>NUCLEOTIDE SEQUENCE</scope>
    <source>
        <strain evidence="4">LMG 31231</strain>
    </source>
</reference>
<dbReference type="HAMAP" id="MF_00791">
    <property type="entry name" value="ApaG"/>
    <property type="match status" value="1"/>
</dbReference>
<sequence>MARKDEFSATTRDIRVTVRAFYLADQSEPERGQFVWAYRVEIANTGRETVQLLRRTWQITDGLGRTQTVHGAGVIGEQPVLEPGGRFEYTSGTPLATASGFMQGAYHMVVTRSGEPFDVTIPAFSLDSPHQPSARLH</sequence>
<organism evidence="4 5">
    <name type="scientific">Neoroseomonas soli</name>
    <dbReference type="NCBI Taxonomy" id="1081025"/>
    <lineage>
        <taxon>Bacteria</taxon>
        <taxon>Pseudomonadati</taxon>
        <taxon>Pseudomonadota</taxon>
        <taxon>Alphaproteobacteria</taxon>
        <taxon>Acetobacterales</taxon>
        <taxon>Acetobacteraceae</taxon>
        <taxon>Neoroseomonas</taxon>
    </lineage>
</organism>
<reference evidence="4" key="1">
    <citation type="submission" date="2020-01" db="EMBL/GenBank/DDBJ databases">
        <authorList>
            <person name="Rat A."/>
        </authorList>
    </citation>
    <scope>NUCLEOTIDE SEQUENCE</scope>
    <source>
        <strain evidence="4">LMG 31231</strain>
    </source>
</reference>
<accession>A0A9X9X3B0</accession>
<feature type="domain" description="ApaG" evidence="3">
    <location>
        <begin position="8"/>
        <end position="133"/>
    </location>
</feature>
<evidence type="ECO:0000256" key="2">
    <source>
        <dbReference type="HAMAP-Rule" id="MF_00791"/>
    </source>
</evidence>
<dbReference type="PROSITE" id="PS51087">
    <property type="entry name" value="APAG"/>
    <property type="match status" value="1"/>
</dbReference>
<dbReference type="EMBL" id="JAAEDM010000096">
    <property type="protein sequence ID" value="MBR0673889.1"/>
    <property type="molecule type" value="Genomic_DNA"/>
</dbReference>
<dbReference type="SUPFAM" id="SSF110069">
    <property type="entry name" value="ApaG-like"/>
    <property type="match status" value="1"/>
</dbReference>
<protein>
    <recommendedName>
        <fullName evidence="1 2">Protein ApaG</fullName>
    </recommendedName>
</protein>
<dbReference type="InterPro" id="IPR023065">
    <property type="entry name" value="Uncharacterised_ApaG"/>
</dbReference>
<dbReference type="RefSeq" id="WP_211864287.1">
    <property type="nucleotide sequence ID" value="NZ_JAAEDM010000096.1"/>
</dbReference>
<dbReference type="Proteomes" id="UP001138751">
    <property type="component" value="Unassembled WGS sequence"/>
</dbReference>
<evidence type="ECO:0000259" key="3">
    <source>
        <dbReference type="PROSITE" id="PS51087"/>
    </source>
</evidence>
<proteinExistence type="inferred from homology"/>
<dbReference type="InterPro" id="IPR050718">
    <property type="entry name" value="ApaG-like"/>
</dbReference>
<dbReference type="InterPro" id="IPR007474">
    <property type="entry name" value="ApaG_domain"/>
</dbReference>
<keyword evidence="5" id="KW-1185">Reference proteome</keyword>
<comment type="caution">
    <text evidence="4">The sequence shown here is derived from an EMBL/GenBank/DDBJ whole genome shotgun (WGS) entry which is preliminary data.</text>
</comment>
<dbReference type="Gene3D" id="2.60.40.1470">
    <property type="entry name" value="ApaG domain"/>
    <property type="match status" value="1"/>
</dbReference>
<dbReference type="Pfam" id="PF04379">
    <property type="entry name" value="DUF525"/>
    <property type="match status" value="1"/>
</dbReference>
<dbReference type="InterPro" id="IPR036767">
    <property type="entry name" value="ApaG_sf"/>
</dbReference>
<dbReference type="AlphaFoldDB" id="A0A9X9X3B0"/>
<dbReference type="PANTHER" id="PTHR47191">
    <property type="entry name" value="OS05G0170800 PROTEIN"/>
    <property type="match status" value="1"/>
</dbReference>